<keyword evidence="3" id="KW-0813">Transport</keyword>
<evidence type="ECO:0000256" key="9">
    <source>
        <dbReference type="ARBA" id="ARBA00023136"/>
    </source>
</evidence>
<comment type="similarity">
    <text evidence="2">Belongs to the ATPase A chain family.</text>
</comment>
<feature type="transmembrane region" description="Helical" evidence="11">
    <location>
        <begin position="45"/>
        <end position="67"/>
    </location>
</feature>
<keyword evidence="12" id="KW-0496">Mitochondrion</keyword>
<evidence type="ECO:0000256" key="7">
    <source>
        <dbReference type="ARBA" id="ARBA00022989"/>
    </source>
</evidence>
<keyword evidence="6" id="KW-0375">Hydrogen ion transport</keyword>
<keyword evidence="7 11" id="KW-1133">Transmembrane helix</keyword>
<feature type="transmembrane region" description="Helical" evidence="11">
    <location>
        <begin position="12"/>
        <end position="38"/>
    </location>
</feature>
<evidence type="ECO:0000256" key="3">
    <source>
        <dbReference type="ARBA" id="ARBA00022448"/>
    </source>
</evidence>
<sequence length="169" mass="18713">MVIINRISSAYFMAASLVSSLGFVYIFLCGTLLGAFLFLRIPYVYGLSGFMLFLFVIVGPLFGSLFAGRIESGVDDFLSSLVPPGTPLWIAPFVGLAETISYIVRPAVLMLRPFLNITIGVYGGAKLGEMFMVNNFLFILLLVLFLYEVFVAMVHWFIVVNILGFSVEH</sequence>
<evidence type="ECO:0000256" key="5">
    <source>
        <dbReference type="ARBA" id="ARBA00022692"/>
    </source>
</evidence>
<gene>
    <name evidence="12" type="primary">atp6</name>
</gene>
<dbReference type="GO" id="GO:0045259">
    <property type="term" value="C:proton-transporting ATP synthase complex"/>
    <property type="evidence" value="ECO:0007669"/>
    <property type="project" value="UniProtKB-KW"/>
</dbReference>
<evidence type="ECO:0000256" key="2">
    <source>
        <dbReference type="ARBA" id="ARBA00006810"/>
    </source>
</evidence>
<dbReference type="GO" id="GO:0006754">
    <property type="term" value="P:ATP biosynthetic process"/>
    <property type="evidence" value="ECO:0007669"/>
    <property type="project" value="UniProtKB-KW"/>
</dbReference>
<comment type="subcellular location">
    <subcellularLocation>
        <location evidence="1">Membrane</location>
        <topology evidence="1">Multi-pass membrane protein</topology>
    </subcellularLocation>
</comment>
<keyword evidence="10" id="KW-0066">ATP synthesis</keyword>
<keyword evidence="8" id="KW-0406">Ion transport</keyword>
<protein>
    <submittedName>
        <fullName evidence="12">ATP synthase F0 subunit 6</fullName>
    </submittedName>
</protein>
<dbReference type="AlphaFoldDB" id="A0A8F2PSJ7"/>
<evidence type="ECO:0000256" key="10">
    <source>
        <dbReference type="ARBA" id="ARBA00023310"/>
    </source>
</evidence>
<keyword evidence="9 11" id="KW-0472">Membrane</keyword>
<dbReference type="InterPro" id="IPR035908">
    <property type="entry name" value="F0_ATP_A_sf"/>
</dbReference>
<name>A0A8F2PSJ7_9PLAT</name>
<evidence type="ECO:0000256" key="4">
    <source>
        <dbReference type="ARBA" id="ARBA00022547"/>
    </source>
</evidence>
<geneLocation type="mitochondrion" evidence="12"/>
<evidence type="ECO:0000313" key="12">
    <source>
        <dbReference type="EMBL" id="QWV61014.1"/>
    </source>
</evidence>
<proteinExistence type="inferred from homology"/>
<evidence type="ECO:0000256" key="1">
    <source>
        <dbReference type="ARBA" id="ARBA00004141"/>
    </source>
</evidence>
<dbReference type="Gene3D" id="1.20.120.220">
    <property type="entry name" value="ATP synthase, F0 complex, subunit A"/>
    <property type="match status" value="1"/>
</dbReference>
<dbReference type="EMBL" id="MH700477">
    <property type="protein sequence ID" value="QWV61014.1"/>
    <property type="molecule type" value="Genomic_DNA"/>
</dbReference>
<dbReference type="GO" id="GO:1902600">
    <property type="term" value="P:proton transmembrane transport"/>
    <property type="evidence" value="ECO:0007669"/>
    <property type="project" value="UniProtKB-KW"/>
</dbReference>
<feature type="transmembrane region" description="Helical" evidence="11">
    <location>
        <begin position="87"/>
        <end position="104"/>
    </location>
</feature>
<organism evidence="12">
    <name type="scientific">Euryhaliotrema johni</name>
    <dbReference type="NCBI Taxonomy" id="2849187"/>
    <lineage>
        <taxon>Eukaryota</taxon>
        <taxon>Metazoa</taxon>
        <taxon>Spiralia</taxon>
        <taxon>Lophotrochozoa</taxon>
        <taxon>Platyhelminthes</taxon>
        <taxon>Monogenea</taxon>
        <taxon>Monopisthocotylea</taxon>
        <taxon>Dactylogyridea</taxon>
        <taxon>Ancyrocephalidae</taxon>
        <taxon>Euryhaliotrema</taxon>
    </lineage>
</organism>
<keyword evidence="4" id="KW-0138">CF(0)</keyword>
<evidence type="ECO:0000256" key="8">
    <source>
        <dbReference type="ARBA" id="ARBA00023065"/>
    </source>
</evidence>
<evidence type="ECO:0000256" key="6">
    <source>
        <dbReference type="ARBA" id="ARBA00022781"/>
    </source>
</evidence>
<feature type="transmembrane region" description="Helical" evidence="11">
    <location>
        <begin position="136"/>
        <end position="158"/>
    </location>
</feature>
<reference evidence="12" key="1">
    <citation type="journal article" date="2019" name="Int. J. Parasitol.">
        <title>Homoplasy or plesiomorphy? Reconstruction of the evolutionary history of mitochondrial gene order rearrangements in the subphylum Neodermata.</title>
        <authorList>
            <person name="Zhang D."/>
            <person name="Li W.X."/>
            <person name="Zou H."/>
            <person name="Wu S.G."/>
            <person name="Li M."/>
            <person name="Jakovlic I."/>
            <person name="Zhang J."/>
            <person name="Chen R."/>
            <person name="Wang G."/>
        </authorList>
    </citation>
    <scope>NUCLEOTIDE SEQUENCE</scope>
</reference>
<dbReference type="SUPFAM" id="SSF81336">
    <property type="entry name" value="F1F0 ATP synthase subunit A"/>
    <property type="match status" value="1"/>
</dbReference>
<evidence type="ECO:0000256" key="11">
    <source>
        <dbReference type="SAM" id="Phobius"/>
    </source>
</evidence>
<keyword evidence="5 11" id="KW-0812">Transmembrane</keyword>
<accession>A0A8F2PSJ7</accession>